<organism evidence="1">
    <name type="scientific">Anaerostipes caccae</name>
    <dbReference type="NCBI Taxonomy" id="105841"/>
    <lineage>
        <taxon>Bacteria</taxon>
        <taxon>Bacillati</taxon>
        <taxon>Bacillota</taxon>
        <taxon>Clostridia</taxon>
        <taxon>Lachnospirales</taxon>
        <taxon>Lachnospiraceae</taxon>
        <taxon>Anaerostipes</taxon>
    </lineage>
</organism>
<reference evidence="1" key="1">
    <citation type="submission" date="2019-11" db="EMBL/GenBank/DDBJ databases">
        <authorList>
            <person name="Feng L."/>
        </authorList>
    </citation>
    <scope>NUCLEOTIDE SEQUENCE</scope>
    <source>
        <strain evidence="1">AcaccaeLFYP115</strain>
    </source>
</reference>
<dbReference type="EMBL" id="CACRSQ010000007">
    <property type="protein sequence ID" value="VYT31046.1"/>
    <property type="molecule type" value="Genomic_DNA"/>
</dbReference>
<evidence type="ECO:0000313" key="1">
    <source>
        <dbReference type="EMBL" id="VYT31046.1"/>
    </source>
</evidence>
<protein>
    <submittedName>
        <fullName evidence="1">Uncharacterized protein</fullName>
    </submittedName>
</protein>
<proteinExistence type="predicted"/>
<sequence length="61" mass="6671">MDKKIICKLLTIASVGLLLSAAIFICLCLFSAERNNIYLGIALGSLILSSLFNIIKRQNSK</sequence>
<dbReference type="AlphaFoldDB" id="A0A6N2VVH4"/>
<accession>A0A6N2VVH4</accession>
<dbReference type="RefSeq" id="WP_039946709.1">
    <property type="nucleotide sequence ID" value="NZ_BAABZP010000001.1"/>
</dbReference>
<name>A0A6N2VVH4_9FIRM</name>
<gene>
    <name evidence="1" type="ORF">ACLFYP115_02617</name>
</gene>